<accession>A0ABD2D0R4</accession>
<gene>
    <name evidence="2" type="ORF">V1477_001299</name>
</gene>
<dbReference type="EMBL" id="JAYRBN010000010">
    <property type="protein sequence ID" value="KAL2750509.1"/>
    <property type="molecule type" value="Genomic_DNA"/>
</dbReference>
<sequence length="89" mass="10547">MIPRVALYCGWSRLRNFALWPLSSRAERGNLPENGGPRWKGQEEEEEEDEDEEEEEEEEMEMEMEEEEEEEEAEEEVEEEEREIGPVAG</sequence>
<dbReference type="Proteomes" id="UP001607303">
    <property type="component" value="Unassembled WGS sequence"/>
</dbReference>
<protein>
    <submittedName>
        <fullName evidence="2">Uncharacterized protein</fullName>
    </submittedName>
</protein>
<organism evidence="2 3">
    <name type="scientific">Vespula maculifrons</name>
    <name type="common">Eastern yellow jacket</name>
    <name type="synonym">Wasp</name>
    <dbReference type="NCBI Taxonomy" id="7453"/>
    <lineage>
        <taxon>Eukaryota</taxon>
        <taxon>Metazoa</taxon>
        <taxon>Ecdysozoa</taxon>
        <taxon>Arthropoda</taxon>
        <taxon>Hexapoda</taxon>
        <taxon>Insecta</taxon>
        <taxon>Pterygota</taxon>
        <taxon>Neoptera</taxon>
        <taxon>Endopterygota</taxon>
        <taxon>Hymenoptera</taxon>
        <taxon>Apocrita</taxon>
        <taxon>Aculeata</taxon>
        <taxon>Vespoidea</taxon>
        <taxon>Vespidae</taxon>
        <taxon>Vespinae</taxon>
        <taxon>Vespula</taxon>
    </lineage>
</organism>
<feature type="region of interest" description="Disordered" evidence="1">
    <location>
        <begin position="24"/>
        <end position="89"/>
    </location>
</feature>
<reference evidence="2 3" key="1">
    <citation type="journal article" date="2024" name="Ann. Entomol. Soc. Am.">
        <title>Genomic analyses of the southern and eastern yellowjacket wasps (Hymenoptera: Vespidae) reveal evolutionary signatures of social life.</title>
        <authorList>
            <person name="Catto M.A."/>
            <person name="Caine P.B."/>
            <person name="Orr S.E."/>
            <person name="Hunt B.G."/>
            <person name="Goodisman M.A.D."/>
        </authorList>
    </citation>
    <scope>NUCLEOTIDE SEQUENCE [LARGE SCALE GENOMIC DNA]</scope>
    <source>
        <strain evidence="2">232</strain>
        <tissue evidence="2">Head and thorax</tissue>
    </source>
</reference>
<evidence type="ECO:0000313" key="3">
    <source>
        <dbReference type="Proteomes" id="UP001607303"/>
    </source>
</evidence>
<comment type="caution">
    <text evidence="2">The sequence shown here is derived from an EMBL/GenBank/DDBJ whole genome shotgun (WGS) entry which is preliminary data.</text>
</comment>
<evidence type="ECO:0000313" key="2">
    <source>
        <dbReference type="EMBL" id="KAL2750509.1"/>
    </source>
</evidence>
<dbReference type="AlphaFoldDB" id="A0ABD2D0R4"/>
<name>A0ABD2D0R4_VESMC</name>
<evidence type="ECO:0000256" key="1">
    <source>
        <dbReference type="SAM" id="MobiDB-lite"/>
    </source>
</evidence>
<keyword evidence="3" id="KW-1185">Reference proteome</keyword>
<feature type="compositionally biased region" description="Acidic residues" evidence="1">
    <location>
        <begin position="43"/>
        <end position="82"/>
    </location>
</feature>
<proteinExistence type="predicted"/>